<dbReference type="PROSITE" id="PS51012">
    <property type="entry name" value="ABC_TM2"/>
    <property type="match status" value="1"/>
</dbReference>
<dbReference type="GO" id="GO:0043190">
    <property type="term" value="C:ATP-binding cassette (ABC) transporter complex"/>
    <property type="evidence" value="ECO:0007669"/>
    <property type="project" value="InterPro"/>
</dbReference>
<evidence type="ECO:0000313" key="12">
    <source>
        <dbReference type="Proteomes" id="UP000176299"/>
    </source>
</evidence>
<feature type="transmembrane region" description="Helical" evidence="9">
    <location>
        <begin position="29"/>
        <end position="54"/>
    </location>
</feature>
<evidence type="ECO:0000256" key="6">
    <source>
        <dbReference type="ARBA" id="ARBA00022692"/>
    </source>
</evidence>
<dbReference type="PANTHER" id="PTHR30413">
    <property type="entry name" value="INNER MEMBRANE TRANSPORT PERMEASE"/>
    <property type="match status" value="1"/>
</dbReference>
<sequence>MRKTNYLNLTLQMALTDFKLKYAGSILGYIWSLVKPLLFFGVLYVVFSVFFRFGKGVPNYPVYLLLGIVMWSFFLESTLNGMHSVVSRGDLIRKVNFPKIIIVLATVLTSLLTFLLNLIIVFIFMFFSKIVPSATILLFIPIIAELVIFTLGVSLILATLYTKFRDFSHIWEVGLQVLFYATPIIYPLSLVPAKFVKFMMVNPIAQIFQDARWALISRDTATSWSLISYPKNLIILAIVLATVLVGFIIFLKSAKNFAEEI</sequence>
<dbReference type="AlphaFoldDB" id="A0A1G1W1Z7"/>
<keyword evidence="8 9" id="KW-0472">Membrane</keyword>
<dbReference type="InterPro" id="IPR000412">
    <property type="entry name" value="ABC_2_transport"/>
</dbReference>
<dbReference type="InterPro" id="IPR047817">
    <property type="entry name" value="ABC2_TM_bact-type"/>
</dbReference>
<evidence type="ECO:0000256" key="4">
    <source>
        <dbReference type="ARBA" id="ARBA00022475"/>
    </source>
</evidence>
<accession>A0A1G1W1Z7</accession>
<dbReference type="InterPro" id="IPR013525">
    <property type="entry name" value="ABC2_TM"/>
</dbReference>
<comment type="subcellular location">
    <subcellularLocation>
        <location evidence="1">Cell inner membrane</location>
        <topology evidence="1">Multi-pass membrane protein</topology>
    </subcellularLocation>
    <subcellularLocation>
        <location evidence="9">Cell membrane</location>
        <topology evidence="9">Multi-pass membrane protein</topology>
    </subcellularLocation>
</comment>
<evidence type="ECO:0000256" key="2">
    <source>
        <dbReference type="ARBA" id="ARBA00007783"/>
    </source>
</evidence>
<keyword evidence="4 9" id="KW-1003">Cell membrane</keyword>
<evidence type="ECO:0000256" key="5">
    <source>
        <dbReference type="ARBA" id="ARBA00022519"/>
    </source>
</evidence>
<comment type="caution">
    <text evidence="11">The sequence shown here is derived from an EMBL/GenBank/DDBJ whole genome shotgun (WGS) entry which is preliminary data.</text>
</comment>
<reference evidence="11 12" key="1">
    <citation type="journal article" date="2016" name="Nat. Commun.">
        <title>Thousands of microbial genomes shed light on interconnected biogeochemical processes in an aquifer system.</title>
        <authorList>
            <person name="Anantharaman K."/>
            <person name="Brown C.T."/>
            <person name="Hug L.A."/>
            <person name="Sharon I."/>
            <person name="Castelle C.J."/>
            <person name="Probst A.J."/>
            <person name="Thomas B.C."/>
            <person name="Singh A."/>
            <person name="Wilkins M.J."/>
            <person name="Karaoz U."/>
            <person name="Brodie E.L."/>
            <person name="Williams K.H."/>
            <person name="Hubbard S.S."/>
            <person name="Banfield J.F."/>
        </authorList>
    </citation>
    <scope>NUCLEOTIDE SEQUENCE [LARGE SCALE GENOMIC DNA]</scope>
</reference>
<dbReference type="PRINTS" id="PR00164">
    <property type="entry name" value="ABC2TRNSPORT"/>
</dbReference>
<dbReference type="STRING" id="1802591.A2113_04020"/>
<keyword evidence="7 9" id="KW-1133">Transmembrane helix</keyword>
<feature type="transmembrane region" description="Helical" evidence="9">
    <location>
        <begin position="60"/>
        <end position="79"/>
    </location>
</feature>
<evidence type="ECO:0000256" key="3">
    <source>
        <dbReference type="ARBA" id="ARBA00022448"/>
    </source>
</evidence>
<dbReference type="PANTHER" id="PTHR30413:SF8">
    <property type="entry name" value="TRANSPORT PERMEASE PROTEIN"/>
    <property type="match status" value="1"/>
</dbReference>
<evidence type="ECO:0000256" key="7">
    <source>
        <dbReference type="ARBA" id="ARBA00022989"/>
    </source>
</evidence>
<keyword evidence="6 9" id="KW-0812">Transmembrane</keyword>
<protein>
    <recommendedName>
        <fullName evidence="9">Transport permease protein</fullName>
    </recommendedName>
</protein>
<dbReference type="Pfam" id="PF01061">
    <property type="entry name" value="ABC2_membrane"/>
    <property type="match status" value="1"/>
</dbReference>
<organism evidence="11 12">
    <name type="scientific">Candidatus Woykebacteria bacterium GWA1_44_8</name>
    <dbReference type="NCBI Taxonomy" id="1802591"/>
    <lineage>
        <taxon>Bacteria</taxon>
        <taxon>Candidatus Woykeibacteriota</taxon>
    </lineage>
</organism>
<keyword evidence="3 9" id="KW-0813">Transport</keyword>
<dbReference type="GO" id="GO:0015920">
    <property type="term" value="P:lipopolysaccharide transport"/>
    <property type="evidence" value="ECO:0007669"/>
    <property type="project" value="TreeGrafter"/>
</dbReference>
<evidence type="ECO:0000313" key="11">
    <source>
        <dbReference type="EMBL" id="OGY21695.1"/>
    </source>
</evidence>
<feature type="domain" description="ABC transmembrane type-2" evidence="10">
    <location>
        <begin position="27"/>
        <end position="253"/>
    </location>
</feature>
<evidence type="ECO:0000259" key="10">
    <source>
        <dbReference type="PROSITE" id="PS51012"/>
    </source>
</evidence>
<proteinExistence type="inferred from homology"/>
<dbReference type="GO" id="GO:0140359">
    <property type="term" value="F:ABC-type transporter activity"/>
    <property type="evidence" value="ECO:0007669"/>
    <property type="project" value="InterPro"/>
</dbReference>
<dbReference type="EMBL" id="MHCN01000011">
    <property type="protein sequence ID" value="OGY21695.1"/>
    <property type="molecule type" value="Genomic_DNA"/>
</dbReference>
<feature type="transmembrane region" description="Helical" evidence="9">
    <location>
        <begin position="173"/>
        <end position="193"/>
    </location>
</feature>
<evidence type="ECO:0000256" key="8">
    <source>
        <dbReference type="ARBA" id="ARBA00023136"/>
    </source>
</evidence>
<comment type="similarity">
    <text evidence="2 9">Belongs to the ABC-2 integral membrane protein family.</text>
</comment>
<feature type="transmembrane region" description="Helical" evidence="9">
    <location>
        <begin position="133"/>
        <end position="161"/>
    </location>
</feature>
<evidence type="ECO:0000256" key="1">
    <source>
        <dbReference type="ARBA" id="ARBA00004429"/>
    </source>
</evidence>
<dbReference type="Proteomes" id="UP000176299">
    <property type="component" value="Unassembled WGS sequence"/>
</dbReference>
<feature type="transmembrane region" description="Helical" evidence="9">
    <location>
        <begin position="233"/>
        <end position="251"/>
    </location>
</feature>
<feature type="transmembrane region" description="Helical" evidence="9">
    <location>
        <begin position="100"/>
        <end position="127"/>
    </location>
</feature>
<name>A0A1G1W1Z7_9BACT</name>
<keyword evidence="5" id="KW-0997">Cell inner membrane</keyword>
<gene>
    <name evidence="11" type="ORF">A2113_04020</name>
</gene>
<evidence type="ECO:0000256" key="9">
    <source>
        <dbReference type="RuleBase" id="RU361157"/>
    </source>
</evidence>